<evidence type="ECO:0000256" key="6">
    <source>
        <dbReference type="SAM" id="Phobius"/>
    </source>
</evidence>
<keyword evidence="6" id="KW-1133">Transmembrane helix</keyword>
<evidence type="ECO:0000313" key="9">
    <source>
        <dbReference type="Proteomes" id="UP000266178"/>
    </source>
</evidence>
<dbReference type="RefSeq" id="WP_119356694.1">
    <property type="nucleotide sequence ID" value="NZ_BJXM01000006.1"/>
</dbReference>
<dbReference type="GO" id="GO:0020037">
    <property type="term" value="F:heme binding"/>
    <property type="evidence" value="ECO:0007669"/>
    <property type="project" value="InterPro"/>
</dbReference>
<evidence type="ECO:0000256" key="3">
    <source>
        <dbReference type="ARBA" id="ARBA00023004"/>
    </source>
</evidence>
<accession>A0A399F8C5</accession>
<feature type="transmembrane region" description="Helical" evidence="6">
    <location>
        <begin position="30"/>
        <end position="51"/>
    </location>
</feature>
<feature type="domain" description="Cytochrome c" evidence="7">
    <location>
        <begin position="246"/>
        <end position="337"/>
    </location>
</feature>
<dbReference type="EMBL" id="QWLB01000012">
    <property type="protein sequence ID" value="RIH92914.1"/>
    <property type="molecule type" value="Genomic_DNA"/>
</dbReference>
<dbReference type="Pfam" id="PF13442">
    <property type="entry name" value="Cytochrome_CBB3"/>
    <property type="match status" value="1"/>
</dbReference>
<keyword evidence="3 4" id="KW-0408">Iron</keyword>
<reference evidence="8 9" key="1">
    <citation type="submission" date="2018-08" db="EMBL/GenBank/DDBJ databases">
        <title>Meiothermus granaticius genome AF-68 sequencing project.</title>
        <authorList>
            <person name="Da Costa M.S."/>
            <person name="Albuquerque L."/>
            <person name="Raposo P."/>
            <person name="Froufe H.J.C."/>
            <person name="Barroso C.S."/>
            <person name="Egas C."/>
        </authorList>
    </citation>
    <scope>NUCLEOTIDE SEQUENCE [LARGE SCALE GENOMIC DNA]</scope>
    <source>
        <strain evidence="8 9">AF-68</strain>
    </source>
</reference>
<dbReference type="SUPFAM" id="SSF46626">
    <property type="entry name" value="Cytochrome c"/>
    <property type="match status" value="2"/>
</dbReference>
<keyword evidence="9" id="KW-1185">Reference proteome</keyword>
<dbReference type="Proteomes" id="UP000266178">
    <property type="component" value="Unassembled WGS sequence"/>
</dbReference>
<dbReference type="Gene3D" id="1.10.760.10">
    <property type="entry name" value="Cytochrome c-like domain"/>
    <property type="match status" value="2"/>
</dbReference>
<name>A0A399F8C5_9DEIN</name>
<organism evidence="8 9">
    <name type="scientific">Meiothermus granaticius NBRC 107808</name>
    <dbReference type="NCBI Taxonomy" id="1227551"/>
    <lineage>
        <taxon>Bacteria</taxon>
        <taxon>Thermotogati</taxon>
        <taxon>Deinococcota</taxon>
        <taxon>Deinococci</taxon>
        <taxon>Thermales</taxon>
        <taxon>Thermaceae</taxon>
        <taxon>Meiothermus</taxon>
    </lineage>
</organism>
<protein>
    <submittedName>
        <fullName evidence="8">Cytochrome c oxidase, cbb3-type, subunit II</fullName>
    </submittedName>
</protein>
<sequence length="479" mass="52846">MPEPMDPGVPRHPKTWRRPPKKLMQMGPGIVSLGALAVFFLVVGFVVVLPLTTFEPSANANATELSEAAWRGKQVFQKNGCFLCHSNFSRPQDYEVGQYYVYNRISEAGDWPGVKWTPNLFGTVRTGPDLSQEGGLHPDDWHYAHFWNPRYANPPSLMPQFKFLSEAEVADLTAFMQELGGKAAAARRLHQQNMKALNVAVNNLPGGNRGPAGVPGNGPTPGAIHNLMTMERGYWFHENPLPVNEQNLLRGKVLYLQMCTGCHGPQGDGKGPARSFANPQPPGFNVANDQMHGSDTSPGAYYWRILRGVPGALMENFGNRLTVEDTWRLTLFIKTIPNGTLKEVGSVPKPEQYITWQGYGALFPWAEKFYPLGSATLKAYDSEAVGGPVAAMVKEGRINPTYAVALWMLEHPGVIPASSQGYENVTLDVIMQQATERQKTTPGWAVQGVDQTPFIPRKWLDPSTISPATLPQVWKEAKP</sequence>
<dbReference type="PROSITE" id="PS51007">
    <property type="entry name" value="CYTC"/>
    <property type="match status" value="2"/>
</dbReference>
<evidence type="ECO:0000256" key="2">
    <source>
        <dbReference type="ARBA" id="ARBA00022723"/>
    </source>
</evidence>
<keyword evidence="6" id="KW-0812">Transmembrane</keyword>
<keyword evidence="2 4" id="KW-0479">Metal-binding</keyword>
<dbReference type="InterPro" id="IPR003468">
    <property type="entry name" value="Cyt_c_oxidase_monohaem-su/FixO"/>
</dbReference>
<evidence type="ECO:0000256" key="4">
    <source>
        <dbReference type="PROSITE-ProRule" id="PRU00433"/>
    </source>
</evidence>
<keyword evidence="1 4" id="KW-0349">Heme</keyword>
<feature type="domain" description="Cytochrome c" evidence="7">
    <location>
        <begin position="67"/>
        <end position="180"/>
    </location>
</feature>
<dbReference type="AlphaFoldDB" id="A0A399F8C5"/>
<gene>
    <name evidence="8" type="ORF">Mgrana_01189</name>
</gene>
<evidence type="ECO:0000313" key="8">
    <source>
        <dbReference type="EMBL" id="RIH92914.1"/>
    </source>
</evidence>
<proteinExistence type="predicted"/>
<dbReference type="GO" id="GO:0046872">
    <property type="term" value="F:metal ion binding"/>
    <property type="evidence" value="ECO:0007669"/>
    <property type="project" value="UniProtKB-KW"/>
</dbReference>
<comment type="caution">
    <text evidence="8">The sequence shown here is derived from an EMBL/GenBank/DDBJ whole genome shotgun (WGS) entry which is preliminary data.</text>
</comment>
<dbReference type="Pfam" id="PF02433">
    <property type="entry name" value="FixO"/>
    <property type="match status" value="1"/>
</dbReference>
<dbReference type="InterPro" id="IPR009056">
    <property type="entry name" value="Cyt_c-like_dom"/>
</dbReference>
<feature type="region of interest" description="Disordered" evidence="5">
    <location>
        <begin position="1"/>
        <end position="20"/>
    </location>
</feature>
<evidence type="ECO:0000256" key="1">
    <source>
        <dbReference type="ARBA" id="ARBA00022617"/>
    </source>
</evidence>
<evidence type="ECO:0000259" key="7">
    <source>
        <dbReference type="PROSITE" id="PS51007"/>
    </source>
</evidence>
<dbReference type="InterPro" id="IPR036909">
    <property type="entry name" value="Cyt_c-like_dom_sf"/>
</dbReference>
<dbReference type="OrthoDB" id="9808312at2"/>
<feature type="compositionally biased region" description="Basic residues" evidence="5">
    <location>
        <begin position="11"/>
        <end position="20"/>
    </location>
</feature>
<keyword evidence="6" id="KW-0472">Membrane</keyword>
<evidence type="ECO:0000256" key="5">
    <source>
        <dbReference type="SAM" id="MobiDB-lite"/>
    </source>
</evidence>
<dbReference type="GO" id="GO:0009055">
    <property type="term" value="F:electron transfer activity"/>
    <property type="evidence" value="ECO:0007669"/>
    <property type="project" value="InterPro"/>
</dbReference>